<dbReference type="SUPFAM" id="SSF52540">
    <property type="entry name" value="P-loop containing nucleoside triphosphate hydrolases"/>
    <property type="match status" value="1"/>
</dbReference>
<name>A0A3G1KMS4_FORW1</name>
<dbReference type="InterPro" id="IPR002078">
    <property type="entry name" value="Sigma_54_int"/>
</dbReference>
<feature type="domain" description="Sigma-54 factor interaction" evidence="6">
    <location>
        <begin position="381"/>
        <end position="610"/>
    </location>
</feature>
<dbReference type="InterPro" id="IPR002197">
    <property type="entry name" value="HTH_Fis"/>
</dbReference>
<keyword evidence="1" id="KW-0547">Nucleotide-binding</keyword>
<dbReference type="InterPro" id="IPR003593">
    <property type="entry name" value="AAA+_ATPase"/>
</dbReference>
<dbReference type="SMART" id="SM00382">
    <property type="entry name" value="AAA"/>
    <property type="match status" value="1"/>
</dbReference>
<dbReference type="EMBL" id="CP017634">
    <property type="protein sequence ID" value="ATW23791.1"/>
    <property type="molecule type" value="Genomic_DNA"/>
</dbReference>
<accession>A0A3G1KMS4</accession>
<organism evidence="7 8">
    <name type="scientific">Formimonas warabiya</name>
    <dbReference type="NCBI Taxonomy" id="1761012"/>
    <lineage>
        <taxon>Bacteria</taxon>
        <taxon>Bacillati</taxon>
        <taxon>Bacillota</taxon>
        <taxon>Clostridia</taxon>
        <taxon>Eubacteriales</taxon>
        <taxon>Peptococcaceae</taxon>
        <taxon>Candidatus Formimonas</taxon>
    </lineage>
</organism>
<keyword evidence="5" id="KW-0804">Transcription</keyword>
<dbReference type="PRINTS" id="PR01590">
    <property type="entry name" value="HTHFIS"/>
</dbReference>
<dbReference type="InterPro" id="IPR025943">
    <property type="entry name" value="Sigma_54_int_dom_ATP-bd_2"/>
</dbReference>
<dbReference type="RefSeq" id="WP_148132955.1">
    <property type="nucleotide sequence ID" value="NZ_CP017634.1"/>
</dbReference>
<dbReference type="GO" id="GO:0005524">
    <property type="term" value="F:ATP binding"/>
    <property type="evidence" value="ECO:0007669"/>
    <property type="project" value="UniProtKB-KW"/>
</dbReference>
<dbReference type="GO" id="GO:0043565">
    <property type="term" value="F:sequence-specific DNA binding"/>
    <property type="evidence" value="ECO:0007669"/>
    <property type="project" value="InterPro"/>
</dbReference>
<dbReference type="Proteomes" id="UP000323521">
    <property type="component" value="Chromosome"/>
</dbReference>
<dbReference type="Gene3D" id="3.40.50.300">
    <property type="entry name" value="P-loop containing nucleotide triphosphate hydrolases"/>
    <property type="match status" value="1"/>
</dbReference>
<dbReference type="Pfam" id="PF02954">
    <property type="entry name" value="HTH_8"/>
    <property type="match status" value="1"/>
</dbReference>
<dbReference type="PROSITE" id="PS00688">
    <property type="entry name" value="SIGMA54_INTERACT_3"/>
    <property type="match status" value="1"/>
</dbReference>
<evidence type="ECO:0000256" key="3">
    <source>
        <dbReference type="ARBA" id="ARBA00023015"/>
    </source>
</evidence>
<dbReference type="PROSITE" id="PS00676">
    <property type="entry name" value="SIGMA54_INTERACT_2"/>
    <property type="match status" value="1"/>
</dbReference>
<dbReference type="Gene3D" id="1.10.8.60">
    <property type="match status" value="1"/>
</dbReference>
<reference evidence="7 8" key="1">
    <citation type="submission" date="2016-10" db="EMBL/GenBank/DDBJ databases">
        <title>Complete Genome Sequence of Peptococcaceae strain DCMF.</title>
        <authorList>
            <person name="Edwards R.J."/>
            <person name="Holland S.I."/>
            <person name="Deshpande N.P."/>
            <person name="Wong Y.K."/>
            <person name="Ertan H."/>
            <person name="Manefield M."/>
            <person name="Russell T.L."/>
            <person name="Lee M.J."/>
        </authorList>
    </citation>
    <scope>NUCLEOTIDE SEQUENCE [LARGE SCALE GENOMIC DNA]</scope>
    <source>
        <strain evidence="7 8">DCMF</strain>
    </source>
</reference>
<dbReference type="InterPro" id="IPR025944">
    <property type="entry name" value="Sigma_54_int_dom_CS"/>
</dbReference>
<dbReference type="Gene3D" id="3.30.450.20">
    <property type="entry name" value="PAS domain"/>
    <property type="match status" value="1"/>
</dbReference>
<proteinExistence type="predicted"/>
<dbReference type="PANTHER" id="PTHR32071">
    <property type="entry name" value="TRANSCRIPTIONAL REGULATORY PROTEIN"/>
    <property type="match status" value="1"/>
</dbReference>
<evidence type="ECO:0000256" key="4">
    <source>
        <dbReference type="ARBA" id="ARBA00023125"/>
    </source>
</evidence>
<dbReference type="InterPro" id="IPR029016">
    <property type="entry name" value="GAF-like_dom_sf"/>
</dbReference>
<dbReference type="PANTHER" id="PTHR32071:SF57">
    <property type="entry name" value="C4-DICARBOXYLATE TRANSPORT TRANSCRIPTIONAL REGULATORY PROTEIN DCTD"/>
    <property type="match status" value="1"/>
</dbReference>
<dbReference type="CDD" id="cd00009">
    <property type="entry name" value="AAA"/>
    <property type="match status" value="1"/>
</dbReference>
<dbReference type="Gene3D" id="1.10.10.60">
    <property type="entry name" value="Homeodomain-like"/>
    <property type="match status" value="1"/>
</dbReference>
<keyword evidence="2" id="KW-0067">ATP-binding</keyword>
<evidence type="ECO:0000256" key="2">
    <source>
        <dbReference type="ARBA" id="ARBA00022840"/>
    </source>
</evidence>
<dbReference type="InterPro" id="IPR058031">
    <property type="entry name" value="AAA_lid_NorR"/>
</dbReference>
<evidence type="ECO:0000313" key="7">
    <source>
        <dbReference type="EMBL" id="ATW23791.1"/>
    </source>
</evidence>
<dbReference type="KEGG" id="fwa:DCMF_02375"/>
<dbReference type="InterPro" id="IPR009057">
    <property type="entry name" value="Homeodomain-like_sf"/>
</dbReference>
<evidence type="ECO:0000259" key="6">
    <source>
        <dbReference type="PROSITE" id="PS50045"/>
    </source>
</evidence>
<dbReference type="PROSITE" id="PS50045">
    <property type="entry name" value="SIGMA54_INTERACT_4"/>
    <property type="match status" value="1"/>
</dbReference>
<evidence type="ECO:0000313" key="8">
    <source>
        <dbReference type="Proteomes" id="UP000323521"/>
    </source>
</evidence>
<dbReference type="SUPFAM" id="SSF46689">
    <property type="entry name" value="Homeodomain-like"/>
    <property type="match status" value="1"/>
</dbReference>
<evidence type="ECO:0000256" key="1">
    <source>
        <dbReference type="ARBA" id="ARBA00022741"/>
    </source>
</evidence>
<sequence length="699" mass="79737">MAFRIFIQDEKMGPALAVKSYCSEAEWHGLLKAKEDFLVRDIDPRLSTCVSQELAESWIRSRDYGVNPNKMFSPLTLPQDELENLINTNKQLIDIVKSHIMPFCQLASPSGYEIAFHDRNGILIFLDGISKSLEHKKSKYKVGMVFQEETIGTNIFSLCKRYAKPVQLLAPEVYATTGEFDIVSAANIMNEDGDLLGVLVYRQINQQLTEKPWLKDYQDIRLQTLGFITAMAQSIEAQLKLRKSYFNLETSHKMLEAMLHFFGEGIVIIDSNGDIIKINSEGKRILRVGENEPETNISQYLSDKSRQIDLIGNNNFVDYYEEILQFPNNSTQSIMISSYPIKNQISNQVEASVLRLAETKKFNAMAAKRVGTIARFNFQDIIGESKTMQRVKLMANRFAVSTENVLLLGENGTGKELFAQSIHNKYRPNQPFVALNCAAFPRNLIESELFGYEGGAFTGAERTGRPGKIELANKGTLFLDEIGDMPYEIQAILLRVLQDKQVMRIGGHRSQPVGFRVIASTNQDLHRIIKDKQFREDLYYRLSILTIEIPPLRERGYDIIRLANYFIKNYSCRMGWPIPVIRDEVQEYILAYHWPGNVRQLENAMIYACNMTEGGYIDLSHLPIEITENGTPFSSNSRLVQAGRTEQDIDGADSLKELEKKMLQNFLDKADSNIVKAAKLMGISRSTMYRKLKKYQINY</sequence>
<dbReference type="GO" id="GO:0006355">
    <property type="term" value="P:regulation of DNA-templated transcription"/>
    <property type="evidence" value="ECO:0007669"/>
    <property type="project" value="InterPro"/>
</dbReference>
<keyword evidence="3" id="KW-0805">Transcription regulation</keyword>
<dbReference type="Gene3D" id="3.30.450.40">
    <property type="match status" value="1"/>
</dbReference>
<dbReference type="Pfam" id="PF25601">
    <property type="entry name" value="AAA_lid_14"/>
    <property type="match status" value="1"/>
</dbReference>
<evidence type="ECO:0000256" key="5">
    <source>
        <dbReference type="ARBA" id="ARBA00023163"/>
    </source>
</evidence>
<dbReference type="AlphaFoldDB" id="A0A3G1KMS4"/>
<keyword evidence="4" id="KW-0238">DNA-binding</keyword>
<dbReference type="OrthoDB" id="9803970at2"/>
<dbReference type="FunFam" id="3.40.50.300:FF:000006">
    <property type="entry name" value="DNA-binding transcriptional regulator NtrC"/>
    <property type="match status" value="1"/>
</dbReference>
<keyword evidence="8" id="KW-1185">Reference proteome</keyword>
<dbReference type="Pfam" id="PF00158">
    <property type="entry name" value="Sigma54_activat"/>
    <property type="match status" value="1"/>
</dbReference>
<protein>
    <recommendedName>
        <fullName evidence="6">Sigma-54 factor interaction domain-containing protein</fullName>
    </recommendedName>
</protein>
<gene>
    <name evidence="7" type="ORF">DCMF_02375</name>
</gene>
<dbReference type="InterPro" id="IPR027417">
    <property type="entry name" value="P-loop_NTPase"/>
</dbReference>